<gene>
    <name evidence="3" type="ORF">BQ4739_LOCUS12023</name>
</gene>
<evidence type="ECO:0000256" key="2">
    <source>
        <dbReference type="SAM" id="MobiDB-lite"/>
    </source>
</evidence>
<dbReference type="InterPro" id="IPR032675">
    <property type="entry name" value="LRR_dom_sf"/>
</dbReference>
<evidence type="ECO:0000256" key="1">
    <source>
        <dbReference type="ARBA" id="ARBA00004430"/>
    </source>
</evidence>
<dbReference type="GO" id="GO:0019005">
    <property type="term" value="C:SCF ubiquitin ligase complex"/>
    <property type="evidence" value="ECO:0007669"/>
    <property type="project" value="TreeGrafter"/>
</dbReference>
<accession>A0A383W451</accession>
<protein>
    <recommendedName>
        <fullName evidence="5">F-box domain-containing protein</fullName>
    </recommendedName>
</protein>
<comment type="subcellular location">
    <subcellularLocation>
        <location evidence="1">Cytoplasm</location>
        <location evidence="1">Cytoskeleton</location>
        <location evidence="1">Cilium axoneme</location>
    </subcellularLocation>
</comment>
<proteinExistence type="predicted"/>
<evidence type="ECO:0000313" key="4">
    <source>
        <dbReference type="Proteomes" id="UP000256970"/>
    </source>
</evidence>
<dbReference type="Proteomes" id="UP000256970">
    <property type="component" value="Unassembled WGS sequence"/>
</dbReference>
<feature type="region of interest" description="Disordered" evidence="2">
    <location>
        <begin position="476"/>
        <end position="498"/>
    </location>
</feature>
<reference evidence="3 4" key="1">
    <citation type="submission" date="2016-10" db="EMBL/GenBank/DDBJ databases">
        <authorList>
            <person name="Cai Z."/>
        </authorList>
    </citation>
    <scope>NUCLEOTIDE SEQUENCE [LARGE SCALE GENOMIC DNA]</scope>
</reference>
<dbReference type="PANTHER" id="PTHR13318">
    <property type="entry name" value="PARTNER OF PAIRED, ISOFORM B-RELATED"/>
    <property type="match status" value="1"/>
</dbReference>
<feature type="compositionally biased region" description="Acidic residues" evidence="2">
    <location>
        <begin position="478"/>
        <end position="491"/>
    </location>
</feature>
<dbReference type="GO" id="GO:0031146">
    <property type="term" value="P:SCF-dependent proteasomal ubiquitin-dependent protein catabolic process"/>
    <property type="evidence" value="ECO:0007669"/>
    <property type="project" value="TreeGrafter"/>
</dbReference>
<dbReference type="AlphaFoldDB" id="A0A383W451"/>
<organism evidence="3 4">
    <name type="scientific">Tetradesmus obliquus</name>
    <name type="common">Green alga</name>
    <name type="synonym">Acutodesmus obliquus</name>
    <dbReference type="NCBI Taxonomy" id="3088"/>
    <lineage>
        <taxon>Eukaryota</taxon>
        <taxon>Viridiplantae</taxon>
        <taxon>Chlorophyta</taxon>
        <taxon>core chlorophytes</taxon>
        <taxon>Chlorophyceae</taxon>
        <taxon>CS clade</taxon>
        <taxon>Sphaeropleales</taxon>
        <taxon>Scenedesmaceae</taxon>
        <taxon>Tetradesmus</taxon>
    </lineage>
</organism>
<sequence>MQDHEAAPNSSLLALPFAVEHPAFSSSPKTLCTAACVCKDWPLAVQQCAGCNTDAHFTMGSSSSSSSKSIAAVATAPLQQTKLASFATWLAKHGLLVRSLKFDSWYVAAAETATITKEAAVQLLLSSMQLAAATCWEQPETAVDPSAAAVKTTAEASAPATRGAGRQQQQQQQQLGLRLVSFTSDATWAVGLLPVLPAHSLTRLDLKLGYRLGHPAFASNAAVVAAALPRLSSLQELVLSGDPGWGEPGIDSCLTVLSQLSRLTRLEIDMTLDSMAWAAQGFSALQQLLAQPPPRLQELDLCLILPDGQYAHEQVLPPLDMGRLQQLRRLVSRSMLPGLSVLPAQLQYLELEVCMSCQLAAVMPLQQLTALSMEVGFREQQPLLRLAQQLPALQELRLEMNWGVAVATAPVWGQLPQLCELEVNCDLHIPGQWHAAVFAGVAAATTLTKLCLMVPRLDDFDFEQYGRDGAYYGGMDPGFDEEQEEQEEEEQAAAGVEGRQLQQHERLNVIASTAGLTRLQHLDLRELRSLITITGLAAGVMPGAAMGLTALTGLTYLSLQGGGACVGDTAAAALACCLTQLPHFDLWDCELRSTVCLKAIAQLPQLRHLTLMFNPAVTQQGLVMLTQLSRLQRLDVDRNDEVTDTFMDSLLPALPGGAWRRTSCYNAYRLVSMVTQVI</sequence>
<dbReference type="EMBL" id="FNXT01001087">
    <property type="protein sequence ID" value="SZX71919.1"/>
    <property type="molecule type" value="Genomic_DNA"/>
</dbReference>
<dbReference type="GO" id="GO:0005930">
    <property type="term" value="C:axoneme"/>
    <property type="evidence" value="ECO:0007669"/>
    <property type="project" value="UniProtKB-SubCell"/>
</dbReference>
<name>A0A383W451_TETOB</name>
<keyword evidence="4" id="KW-1185">Reference proteome</keyword>
<feature type="region of interest" description="Disordered" evidence="2">
    <location>
        <begin position="147"/>
        <end position="168"/>
    </location>
</feature>
<feature type="compositionally biased region" description="Low complexity" evidence="2">
    <location>
        <begin position="147"/>
        <end position="160"/>
    </location>
</feature>
<dbReference type="Gene3D" id="3.80.10.10">
    <property type="entry name" value="Ribonuclease Inhibitor"/>
    <property type="match status" value="1"/>
</dbReference>
<evidence type="ECO:0000313" key="3">
    <source>
        <dbReference type="EMBL" id="SZX71919.1"/>
    </source>
</evidence>
<dbReference type="SUPFAM" id="SSF52047">
    <property type="entry name" value="RNI-like"/>
    <property type="match status" value="2"/>
</dbReference>
<dbReference type="PANTHER" id="PTHR13318:SF190">
    <property type="entry name" value="PARTNER OF PAIRED, ISOFORM B"/>
    <property type="match status" value="1"/>
</dbReference>
<evidence type="ECO:0008006" key="5">
    <source>
        <dbReference type="Google" id="ProtNLM"/>
    </source>
</evidence>